<protein>
    <submittedName>
        <fullName evidence="1">Uncharacterized protein</fullName>
    </submittedName>
</protein>
<keyword evidence="2" id="KW-1185">Reference proteome</keyword>
<dbReference type="EMBL" id="BFAG01000017">
    <property type="protein sequence ID" value="GBF07751.1"/>
    <property type="molecule type" value="Genomic_DNA"/>
</dbReference>
<name>A0A2I9DQZ6_9DEIO</name>
<dbReference type="OrthoDB" id="9959977at2"/>
<dbReference type="Proteomes" id="UP000236569">
    <property type="component" value="Unassembled WGS sequence"/>
</dbReference>
<organism evidence="1 2">
    <name type="scientific">Deinococcus aerius</name>
    <dbReference type="NCBI Taxonomy" id="200253"/>
    <lineage>
        <taxon>Bacteria</taxon>
        <taxon>Thermotogati</taxon>
        <taxon>Deinococcota</taxon>
        <taxon>Deinococci</taxon>
        <taxon>Deinococcales</taxon>
        <taxon>Deinococcaceae</taxon>
        <taxon>Deinococcus</taxon>
    </lineage>
</organism>
<proteinExistence type="predicted"/>
<gene>
    <name evidence="1" type="ORF">DAERI_170010</name>
</gene>
<evidence type="ECO:0000313" key="2">
    <source>
        <dbReference type="Proteomes" id="UP000236569"/>
    </source>
</evidence>
<comment type="caution">
    <text evidence="1">The sequence shown here is derived from an EMBL/GenBank/DDBJ whole genome shotgun (WGS) entry which is preliminary data.</text>
</comment>
<sequence length="125" mass="14756">MRQEVRYFRVQGDTGQEETEELVEYVGKYPSRQVRILLGDGRGYTDERRKWYINSAYDQHLLTDRPLDLNPNLPPYDEAGRANLAPITKEEFEAAWIKSFEFLHRMTRSHKGWLIPEEETGINPL</sequence>
<dbReference type="RefSeq" id="WP_133162077.1">
    <property type="nucleotide sequence ID" value="NZ_BFAG01000017.1"/>
</dbReference>
<dbReference type="AlphaFoldDB" id="A0A2I9DQZ6"/>
<evidence type="ECO:0000313" key="1">
    <source>
        <dbReference type="EMBL" id="GBF07751.1"/>
    </source>
</evidence>
<reference evidence="2" key="1">
    <citation type="submission" date="2018-01" db="EMBL/GenBank/DDBJ databases">
        <title>Draft Genome Sequence of the Radioresistant Bacterium Deinococcus aerius TR0125, Isolated from the Higher Atmosphere above Japan.</title>
        <authorList>
            <person name="Satoh K."/>
            <person name="Arai H."/>
            <person name="Sanzen T."/>
            <person name="Kawaguchi Y."/>
            <person name="Hayashi H."/>
            <person name="Yokobori S."/>
            <person name="Yamagishi A."/>
            <person name="Oono Y."/>
            <person name="Narumi I."/>
        </authorList>
    </citation>
    <scope>NUCLEOTIDE SEQUENCE [LARGE SCALE GENOMIC DNA]</scope>
    <source>
        <strain evidence="2">TR0125</strain>
    </source>
</reference>
<accession>A0A2I9DQZ6</accession>